<reference evidence="3" key="1">
    <citation type="journal article" date="2019" name="Int. J. Syst. Evol. Microbiol.">
        <title>The Global Catalogue of Microorganisms (GCM) 10K type strain sequencing project: providing services to taxonomists for standard genome sequencing and annotation.</title>
        <authorList>
            <consortium name="The Broad Institute Genomics Platform"/>
            <consortium name="The Broad Institute Genome Sequencing Center for Infectious Disease"/>
            <person name="Wu L."/>
            <person name="Ma J."/>
        </authorList>
    </citation>
    <scope>NUCLEOTIDE SEQUENCE [LARGE SCALE GENOMIC DNA]</scope>
    <source>
        <strain evidence="3">JCM 3325</strain>
    </source>
</reference>
<protein>
    <submittedName>
        <fullName evidence="2">Uncharacterized protein</fullName>
    </submittedName>
</protein>
<feature type="compositionally biased region" description="Basic and acidic residues" evidence="1">
    <location>
        <begin position="100"/>
        <end position="110"/>
    </location>
</feature>
<dbReference type="EMBL" id="BAAARW010000020">
    <property type="protein sequence ID" value="GAA2432102.1"/>
    <property type="molecule type" value="Genomic_DNA"/>
</dbReference>
<name>A0ABP5WNY1_9ACTN</name>
<evidence type="ECO:0000313" key="2">
    <source>
        <dbReference type="EMBL" id="GAA2432102.1"/>
    </source>
</evidence>
<gene>
    <name evidence="2" type="ORF">GCM10010191_52540</name>
</gene>
<evidence type="ECO:0000256" key="1">
    <source>
        <dbReference type="SAM" id="MobiDB-lite"/>
    </source>
</evidence>
<dbReference type="RefSeq" id="WP_344592375.1">
    <property type="nucleotide sequence ID" value="NZ_BAAARW010000020.1"/>
</dbReference>
<comment type="caution">
    <text evidence="2">The sequence shown here is derived from an EMBL/GenBank/DDBJ whole genome shotgun (WGS) entry which is preliminary data.</text>
</comment>
<organism evidence="2 3">
    <name type="scientific">Actinomadura vinacea</name>
    <dbReference type="NCBI Taxonomy" id="115336"/>
    <lineage>
        <taxon>Bacteria</taxon>
        <taxon>Bacillati</taxon>
        <taxon>Actinomycetota</taxon>
        <taxon>Actinomycetes</taxon>
        <taxon>Streptosporangiales</taxon>
        <taxon>Thermomonosporaceae</taxon>
        <taxon>Actinomadura</taxon>
    </lineage>
</organism>
<evidence type="ECO:0000313" key="3">
    <source>
        <dbReference type="Proteomes" id="UP001501231"/>
    </source>
</evidence>
<dbReference type="Proteomes" id="UP001501231">
    <property type="component" value="Unassembled WGS sequence"/>
</dbReference>
<sequence length="118" mass="13296">MNAAVPCPAEVSRVVTELRRRFPGARVWWGEATREWWAMLRDRSGRDLLVEADSPAELSHRVAAVLTVPRFARVHQPGAVSRPAPGVPAPRRPAMPTEPRASRGRHELPRRGLLRGWR</sequence>
<feature type="region of interest" description="Disordered" evidence="1">
    <location>
        <begin position="77"/>
        <end position="118"/>
    </location>
</feature>
<accession>A0ABP5WNY1</accession>
<keyword evidence="3" id="KW-1185">Reference proteome</keyword>
<proteinExistence type="predicted"/>